<feature type="transmembrane region" description="Helical" evidence="6">
    <location>
        <begin position="319"/>
        <end position="340"/>
    </location>
</feature>
<feature type="transmembrane region" description="Helical" evidence="6">
    <location>
        <begin position="40"/>
        <end position="63"/>
    </location>
</feature>
<dbReference type="GO" id="GO:0005385">
    <property type="term" value="F:zinc ion transmembrane transporter activity"/>
    <property type="evidence" value="ECO:0007669"/>
    <property type="project" value="TreeGrafter"/>
</dbReference>
<evidence type="ECO:0000256" key="4">
    <source>
        <dbReference type="ARBA" id="ARBA00023136"/>
    </source>
</evidence>
<keyword evidence="2 6" id="KW-0812">Transmembrane</keyword>
<proteinExistence type="predicted"/>
<feature type="compositionally biased region" description="Basic and acidic residues" evidence="5">
    <location>
        <begin position="513"/>
        <end position="525"/>
    </location>
</feature>
<comment type="subcellular location">
    <subcellularLocation>
        <location evidence="1">Membrane</location>
        <topology evidence="1">Multi-pass membrane protein</topology>
    </subcellularLocation>
</comment>
<keyword evidence="3 6" id="KW-1133">Transmembrane helix</keyword>
<dbReference type="InterPro" id="IPR003689">
    <property type="entry name" value="ZIP"/>
</dbReference>
<feature type="transmembrane region" description="Helical" evidence="6">
    <location>
        <begin position="110"/>
        <end position="128"/>
    </location>
</feature>
<dbReference type="PANTHER" id="PTHR11040">
    <property type="entry name" value="ZINC/IRON TRANSPORTER"/>
    <property type="match status" value="1"/>
</dbReference>
<evidence type="ECO:0000256" key="3">
    <source>
        <dbReference type="ARBA" id="ARBA00022989"/>
    </source>
</evidence>
<feature type="transmembrane region" description="Helical" evidence="6">
    <location>
        <begin position="484"/>
        <end position="503"/>
    </location>
</feature>
<dbReference type="EMBL" id="GIIL01001902">
    <property type="protein sequence ID" value="NOV45628.1"/>
    <property type="molecule type" value="Transcribed_RNA"/>
</dbReference>
<name>A0A6M2DKX7_XENCH</name>
<feature type="transmembrane region" description="Helical" evidence="6">
    <location>
        <begin position="260"/>
        <end position="281"/>
    </location>
</feature>
<dbReference type="GO" id="GO:0005886">
    <property type="term" value="C:plasma membrane"/>
    <property type="evidence" value="ECO:0007669"/>
    <property type="project" value="TreeGrafter"/>
</dbReference>
<keyword evidence="4 6" id="KW-0472">Membrane</keyword>
<feature type="transmembrane region" description="Helical" evidence="6">
    <location>
        <begin position="148"/>
        <end position="166"/>
    </location>
</feature>
<evidence type="ECO:0000256" key="1">
    <source>
        <dbReference type="ARBA" id="ARBA00004141"/>
    </source>
</evidence>
<dbReference type="PANTHER" id="PTHR11040:SF203">
    <property type="entry name" value="FI18611P1-RELATED"/>
    <property type="match status" value="1"/>
</dbReference>
<organism evidence="7">
    <name type="scientific">Xenopsylla cheopis</name>
    <name type="common">Oriental rat flea</name>
    <name type="synonym">Pulex cheopis</name>
    <dbReference type="NCBI Taxonomy" id="163159"/>
    <lineage>
        <taxon>Eukaryota</taxon>
        <taxon>Metazoa</taxon>
        <taxon>Ecdysozoa</taxon>
        <taxon>Arthropoda</taxon>
        <taxon>Hexapoda</taxon>
        <taxon>Insecta</taxon>
        <taxon>Pterygota</taxon>
        <taxon>Neoptera</taxon>
        <taxon>Endopterygota</taxon>
        <taxon>Siphonaptera</taxon>
        <taxon>Pulicidae</taxon>
        <taxon>Xenopsyllinae</taxon>
        <taxon>Xenopsylla</taxon>
    </lineage>
</organism>
<evidence type="ECO:0000256" key="2">
    <source>
        <dbReference type="ARBA" id="ARBA00022692"/>
    </source>
</evidence>
<feature type="transmembrane region" description="Helical" evidence="6">
    <location>
        <begin position="352"/>
        <end position="371"/>
    </location>
</feature>
<reference evidence="7" key="1">
    <citation type="submission" date="2020-03" db="EMBL/GenBank/DDBJ databases">
        <title>Transcriptomic Profiling of the Digestive Tract of the Rat Flea, Xenopsylla cheopis, Following Blood Feeding and Infection with Yersinia pestis.</title>
        <authorList>
            <person name="Bland D.M."/>
            <person name="Martens C.A."/>
            <person name="Virtaneva K."/>
            <person name="Kanakabandi K."/>
            <person name="Long D."/>
            <person name="Rosenke R."/>
            <person name="Saturday G.A."/>
            <person name="Hoyt F.H."/>
            <person name="Bruno D.P."/>
            <person name="Ribeiro J.M.C."/>
            <person name="Hinnebusch J."/>
        </authorList>
    </citation>
    <scope>NUCLEOTIDE SEQUENCE</scope>
</reference>
<feature type="transmembrane region" description="Helical" evidence="6">
    <location>
        <begin position="287"/>
        <end position="307"/>
    </location>
</feature>
<evidence type="ECO:0000313" key="7">
    <source>
        <dbReference type="EMBL" id="NOV45628.1"/>
    </source>
</evidence>
<sequence>MEEYLRNLTETLLRQEDRDLDHDHDHDEEDDSDVMVAKGVAMISLFVLSMICGIIPMKLNSWLKTKQKNKKVKRCSKQHHEDSLEEDRAPEIDERKHEEIPFKKPRVVQLLLNFGGGVLMATTFLHLLPEVKENVDALHEEGRIPELPFPLAELLMCFGFFIMFFIDESVHVYIHRRERINAALLKAGEDEKLEDIFNRNLSFRKRGRDNSLCQKNVCTNTDQNLNESCGEICVISGRSEVNPSPKRIDKDDALVRNVRGLLIVLALSVHELFEGLAVGLSGSTSNVYYLFGAVSAHKLVIAFCIGIELVTSNLKTKLVIAYIFTFAVVSPLGIGLGLVVSSNAANGFATTVLQGMACGTLLYVIFFEILLPSVQGKHEHSHFGDATHDHHNESPAYDYFTSPPPNYSSRDGLHTPEPSPSKKGTSETKQEIYKSFDENISTTNIVKEEDTRGRVFASAKVHSEVNHKHHGHHHMSAWSDFSGLLQYLAVLAGFLFMLGLQFATGHQHSHGGGGDHGHSHEVHEH</sequence>
<evidence type="ECO:0000256" key="5">
    <source>
        <dbReference type="SAM" id="MobiDB-lite"/>
    </source>
</evidence>
<dbReference type="AlphaFoldDB" id="A0A6M2DKX7"/>
<evidence type="ECO:0000256" key="6">
    <source>
        <dbReference type="SAM" id="Phobius"/>
    </source>
</evidence>
<dbReference type="Pfam" id="PF02535">
    <property type="entry name" value="Zip"/>
    <property type="match status" value="1"/>
</dbReference>
<feature type="region of interest" description="Disordered" evidence="5">
    <location>
        <begin position="408"/>
        <end position="429"/>
    </location>
</feature>
<accession>A0A6M2DKX7</accession>
<protein>
    <submittedName>
        <fullName evidence="7">Putative fe2+/zn2+ regulated transporter</fullName>
    </submittedName>
</protein>
<feature type="region of interest" description="Disordered" evidence="5">
    <location>
        <begin position="506"/>
        <end position="525"/>
    </location>
</feature>